<feature type="transmembrane region" description="Helical" evidence="1">
    <location>
        <begin position="35"/>
        <end position="56"/>
    </location>
</feature>
<keyword evidence="1" id="KW-0812">Transmembrane</keyword>
<evidence type="ECO:0000256" key="1">
    <source>
        <dbReference type="SAM" id="Phobius"/>
    </source>
</evidence>
<name>A0A7C1JUI6_9CHLR</name>
<keyword evidence="1" id="KW-1133">Transmembrane helix</keyword>
<sequence>MNIAKRPFAATLQAVLVAWMLLSIVLIGQQVSMRLYQIGLVSLILSALSQIAVGNIPPTANFRRSVVLYLWFIALIVLIFAISIALAPWLASLGR</sequence>
<keyword evidence="1" id="KW-0472">Membrane</keyword>
<accession>A0A7C1JUI6</accession>
<evidence type="ECO:0000313" key="2">
    <source>
        <dbReference type="EMBL" id="HDX32847.1"/>
    </source>
</evidence>
<dbReference type="AlphaFoldDB" id="A0A7C1JUI6"/>
<gene>
    <name evidence="2" type="ORF">ENQ20_15370</name>
</gene>
<organism evidence="2">
    <name type="scientific">Caldilinea aerophila</name>
    <dbReference type="NCBI Taxonomy" id="133453"/>
    <lineage>
        <taxon>Bacteria</taxon>
        <taxon>Bacillati</taxon>
        <taxon>Chloroflexota</taxon>
        <taxon>Caldilineae</taxon>
        <taxon>Caldilineales</taxon>
        <taxon>Caldilineaceae</taxon>
        <taxon>Caldilinea</taxon>
    </lineage>
</organism>
<dbReference type="EMBL" id="DSMG01000161">
    <property type="protein sequence ID" value="HDX32847.1"/>
    <property type="molecule type" value="Genomic_DNA"/>
</dbReference>
<protein>
    <submittedName>
        <fullName evidence="2">Uncharacterized protein</fullName>
    </submittedName>
</protein>
<feature type="transmembrane region" description="Helical" evidence="1">
    <location>
        <begin position="68"/>
        <end position="91"/>
    </location>
</feature>
<reference evidence="2" key="1">
    <citation type="journal article" date="2020" name="mSystems">
        <title>Genome- and Community-Level Interaction Insights into Carbon Utilization and Element Cycling Functions of Hydrothermarchaeota in Hydrothermal Sediment.</title>
        <authorList>
            <person name="Zhou Z."/>
            <person name="Liu Y."/>
            <person name="Xu W."/>
            <person name="Pan J."/>
            <person name="Luo Z.H."/>
            <person name="Li M."/>
        </authorList>
    </citation>
    <scope>NUCLEOTIDE SEQUENCE [LARGE SCALE GENOMIC DNA]</scope>
    <source>
        <strain evidence="2">SpSt-289</strain>
    </source>
</reference>
<proteinExistence type="predicted"/>
<comment type="caution">
    <text evidence="2">The sequence shown here is derived from an EMBL/GenBank/DDBJ whole genome shotgun (WGS) entry which is preliminary data.</text>
</comment>
<feature type="transmembrane region" description="Helical" evidence="1">
    <location>
        <begin position="7"/>
        <end position="29"/>
    </location>
</feature>